<name>A0AAD9PVC4_ACRCE</name>
<evidence type="ECO:0000313" key="2">
    <source>
        <dbReference type="Proteomes" id="UP001249851"/>
    </source>
</evidence>
<dbReference type="EMBL" id="JARQWQ010000124">
    <property type="protein sequence ID" value="KAK2549561.1"/>
    <property type="molecule type" value="Genomic_DNA"/>
</dbReference>
<accession>A0AAD9PVC4</accession>
<proteinExistence type="predicted"/>
<sequence>MEHNCVQQKNIEVTKITSQYTFYRPVRIHKALDGVSVHNLEEEDYHLDHGCDDSDSGNDFIYHERMPQALLKEVWDSPGEDVDTDFPQDQGQIPSVDVNDTSRVNESFKHVLHWLLIFLCLWASSSS</sequence>
<evidence type="ECO:0000313" key="1">
    <source>
        <dbReference type="EMBL" id="KAK2549561.1"/>
    </source>
</evidence>
<gene>
    <name evidence="1" type="ORF">P5673_029947</name>
</gene>
<reference evidence="1" key="1">
    <citation type="journal article" date="2023" name="G3 (Bethesda)">
        <title>Whole genome assembly and annotation of the endangered Caribbean coral Acropora cervicornis.</title>
        <authorList>
            <person name="Selwyn J.D."/>
            <person name="Vollmer S.V."/>
        </authorList>
    </citation>
    <scope>NUCLEOTIDE SEQUENCE</scope>
    <source>
        <strain evidence="1">K2</strain>
    </source>
</reference>
<keyword evidence="2" id="KW-1185">Reference proteome</keyword>
<reference evidence="1" key="2">
    <citation type="journal article" date="2023" name="Science">
        <title>Genomic signatures of disease resistance in endangered staghorn corals.</title>
        <authorList>
            <person name="Vollmer S.V."/>
            <person name="Selwyn J.D."/>
            <person name="Despard B.A."/>
            <person name="Roesel C.L."/>
        </authorList>
    </citation>
    <scope>NUCLEOTIDE SEQUENCE</scope>
    <source>
        <strain evidence="1">K2</strain>
    </source>
</reference>
<organism evidence="1 2">
    <name type="scientific">Acropora cervicornis</name>
    <name type="common">Staghorn coral</name>
    <dbReference type="NCBI Taxonomy" id="6130"/>
    <lineage>
        <taxon>Eukaryota</taxon>
        <taxon>Metazoa</taxon>
        <taxon>Cnidaria</taxon>
        <taxon>Anthozoa</taxon>
        <taxon>Hexacorallia</taxon>
        <taxon>Scleractinia</taxon>
        <taxon>Astrocoeniina</taxon>
        <taxon>Acroporidae</taxon>
        <taxon>Acropora</taxon>
    </lineage>
</organism>
<protein>
    <submittedName>
        <fullName evidence="1">Uncharacterized protein</fullName>
    </submittedName>
</protein>
<dbReference type="AlphaFoldDB" id="A0AAD9PVC4"/>
<comment type="caution">
    <text evidence="1">The sequence shown here is derived from an EMBL/GenBank/DDBJ whole genome shotgun (WGS) entry which is preliminary data.</text>
</comment>
<dbReference type="Proteomes" id="UP001249851">
    <property type="component" value="Unassembled WGS sequence"/>
</dbReference>